<organism evidence="2">
    <name type="scientific">marine sediment metagenome</name>
    <dbReference type="NCBI Taxonomy" id="412755"/>
    <lineage>
        <taxon>unclassified sequences</taxon>
        <taxon>metagenomes</taxon>
        <taxon>ecological metagenomes</taxon>
    </lineage>
</organism>
<feature type="compositionally biased region" description="Basic and acidic residues" evidence="1">
    <location>
        <begin position="1"/>
        <end position="11"/>
    </location>
</feature>
<dbReference type="AlphaFoldDB" id="A0A0F9G7B6"/>
<dbReference type="EMBL" id="LAZR01018883">
    <property type="protein sequence ID" value="KKL94598.1"/>
    <property type="molecule type" value="Genomic_DNA"/>
</dbReference>
<evidence type="ECO:0000256" key="1">
    <source>
        <dbReference type="SAM" id="MobiDB-lite"/>
    </source>
</evidence>
<sequence>MTEESGLRRDGGQATLRSGVIVPDATRGLSMPQAKLS</sequence>
<proteinExistence type="predicted"/>
<name>A0A0F9G7B6_9ZZZZ</name>
<feature type="region of interest" description="Disordered" evidence="1">
    <location>
        <begin position="1"/>
        <end position="37"/>
    </location>
</feature>
<comment type="caution">
    <text evidence="2">The sequence shown here is derived from an EMBL/GenBank/DDBJ whole genome shotgun (WGS) entry which is preliminary data.</text>
</comment>
<protein>
    <submittedName>
        <fullName evidence="2">Uncharacterized protein</fullName>
    </submittedName>
</protein>
<accession>A0A0F9G7B6</accession>
<feature type="non-terminal residue" evidence="2">
    <location>
        <position position="37"/>
    </location>
</feature>
<reference evidence="2" key="1">
    <citation type="journal article" date="2015" name="Nature">
        <title>Complex archaea that bridge the gap between prokaryotes and eukaryotes.</title>
        <authorList>
            <person name="Spang A."/>
            <person name="Saw J.H."/>
            <person name="Jorgensen S.L."/>
            <person name="Zaremba-Niedzwiedzka K."/>
            <person name="Martijn J."/>
            <person name="Lind A.E."/>
            <person name="van Eijk R."/>
            <person name="Schleper C."/>
            <person name="Guy L."/>
            <person name="Ettema T.J."/>
        </authorList>
    </citation>
    <scope>NUCLEOTIDE SEQUENCE</scope>
</reference>
<evidence type="ECO:0000313" key="2">
    <source>
        <dbReference type="EMBL" id="KKL94598.1"/>
    </source>
</evidence>
<gene>
    <name evidence="2" type="ORF">LCGC14_1863040</name>
</gene>